<evidence type="ECO:0000313" key="2">
    <source>
        <dbReference type="EMBL" id="ACK66969.1"/>
    </source>
</evidence>
<protein>
    <submittedName>
        <fullName evidence="2">Type I restriction-modification system, M subunit</fullName>
    </submittedName>
</protein>
<name>B7JWC4_RIPO1</name>
<dbReference type="AlphaFoldDB" id="B7JWC4"/>
<sequence length="309" mass="35477">MNVHRQELLDSLKQQLIPLGVLDEFKSAGVFVNWWQQIRYDLKTIINTGWHHTLIPDEYLLTAFFQAEEAQIEELESKISAAQGELSEAVESAQEVASYEPEEDENVTATVIKKVLKALIDDLKQSQGESAARERLSYQQEYDGIDAIEKRIKQYKGKLKERQSELELKLRLKRVGGEEIKGETVALLKQVESQLTELDPSNKGEKTKITALNKDKTALELRLSRIDGLLTEIGGQLRDDEAKRLILKKLYDWVKDQLTRYLNGEKRVLVAKVENLWDKYAVSSRELEAQREETLGELNEFLSKLGYID</sequence>
<proteinExistence type="predicted"/>
<keyword evidence="3" id="KW-1185">Reference proteome</keyword>
<dbReference type="REBASE" id="19491">
    <property type="entry name" value="M.Csp8801ORF2980P"/>
</dbReference>
<keyword evidence="1" id="KW-0175">Coiled coil</keyword>
<evidence type="ECO:0000256" key="1">
    <source>
        <dbReference type="SAM" id="Coils"/>
    </source>
</evidence>
<evidence type="ECO:0000313" key="3">
    <source>
        <dbReference type="Proteomes" id="UP000008204"/>
    </source>
</evidence>
<dbReference type="RefSeq" id="WP_012596232.1">
    <property type="nucleotide sequence ID" value="NC_011726.1"/>
</dbReference>
<feature type="coiled-coil region" evidence="1">
    <location>
        <begin position="65"/>
        <end position="92"/>
    </location>
</feature>
<accession>B7JWC4</accession>
<dbReference type="Proteomes" id="UP000008204">
    <property type="component" value="Chromosome"/>
</dbReference>
<reference evidence="3" key="1">
    <citation type="journal article" date="2011" name="MBio">
        <title>Novel metabolic attributes of the genus Cyanothece, comprising a group of unicellular nitrogen-fixing Cyanobacteria.</title>
        <authorList>
            <person name="Bandyopadhyay A."/>
            <person name="Elvitigala T."/>
            <person name="Welsh E."/>
            <person name="Stockel J."/>
            <person name="Liberton M."/>
            <person name="Min H."/>
            <person name="Sherman L.A."/>
            <person name="Pakrasi H.B."/>
        </authorList>
    </citation>
    <scope>NUCLEOTIDE SEQUENCE [LARGE SCALE GENOMIC DNA]</scope>
    <source>
        <strain evidence="3">PCC 8801</strain>
    </source>
</reference>
<dbReference type="KEGG" id="cyp:PCC8801_2980"/>
<gene>
    <name evidence="2" type="ordered locus">PCC8801_2980</name>
</gene>
<dbReference type="HOGENOM" id="CLU_899314_0_0_3"/>
<organism evidence="2 3">
    <name type="scientific">Rippkaea orientalis (strain PCC 8801 / RF-1)</name>
    <name type="common">Cyanothece sp. (strain PCC 8801)</name>
    <dbReference type="NCBI Taxonomy" id="41431"/>
    <lineage>
        <taxon>Bacteria</taxon>
        <taxon>Bacillati</taxon>
        <taxon>Cyanobacteriota</taxon>
        <taxon>Cyanophyceae</taxon>
        <taxon>Oscillatoriophycideae</taxon>
        <taxon>Chroococcales</taxon>
        <taxon>Aphanothecaceae</taxon>
        <taxon>Rippkaea</taxon>
        <taxon>Rippkaea orientalis</taxon>
    </lineage>
</organism>
<dbReference type="EMBL" id="CP001287">
    <property type="protein sequence ID" value="ACK66969.1"/>
    <property type="molecule type" value="Genomic_DNA"/>
</dbReference>
<dbReference type="eggNOG" id="COG0286">
    <property type="taxonomic scope" value="Bacteria"/>
</dbReference>
<dbReference type="STRING" id="41431.PCC8801_2980"/>